<evidence type="ECO:0000256" key="6">
    <source>
        <dbReference type="SAM" id="Phobius"/>
    </source>
</evidence>
<evidence type="ECO:0000256" key="1">
    <source>
        <dbReference type="ARBA" id="ARBA00004141"/>
    </source>
</evidence>
<dbReference type="SUPFAM" id="SSF81452">
    <property type="entry name" value="Cytochrome c oxidase subunit III-like"/>
    <property type="match status" value="1"/>
</dbReference>
<accession>A0A239HVF6</accession>
<feature type="transmembrane region" description="Helical" evidence="6">
    <location>
        <begin position="24"/>
        <end position="45"/>
    </location>
</feature>
<feature type="transmembrane region" description="Helical" evidence="6">
    <location>
        <begin position="121"/>
        <end position="147"/>
    </location>
</feature>
<dbReference type="OrthoDB" id="9810850at2"/>
<evidence type="ECO:0000313" key="9">
    <source>
        <dbReference type="Proteomes" id="UP000198393"/>
    </source>
</evidence>
<reference evidence="8 9" key="1">
    <citation type="submission" date="2017-06" db="EMBL/GenBank/DDBJ databases">
        <authorList>
            <person name="Kim H.J."/>
            <person name="Triplett B.A."/>
        </authorList>
    </citation>
    <scope>NUCLEOTIDE SEQUENCE [LARGE SCALE GENOMIC DNA]</scope>
    <source>
        <strain evidence="8 9">DSM 19307</strain>
    </source>
</reference>
<feature type="domain" description="Heme-copper oxidase subunit III family profile" evidence="7">
    <location>
        <begin position="1"/>
        <end position="181"/>
    </location>
</feature>
<name>A0A239HVF6_EKHLU</name>
<comment type="subcellular location">
    <subcellularLocation>
        <location evidence="5">Cell membrane</location>
        <topology evidence="5">Multi-pass membrane protein</topology>
    </subcellularLocation>
    <subcellularLocation>
        <location evidence="1">Membrane</location>
        <topology evidence="1">Multi-pass membrane protein</topology>
    </subcellularLocation>
</comment>
<dbReference type="GO" id="GO:0005886">
    <property type="term" value="C:plasma membrane"/>
    <property type="evidence" value="ECO:0007669"/>
    <property type="project" value="UniProtKB-SubCell"/>
</dbReference>
<keyword evidence="4 6" id="KW-0472">Membrane</keyword>
<evidence type="ECO:0000259" key="7">
    <source>
        <dbReference type="PROSITE" id="PS50253"/>
    </source>
</evidence>
<comment type="similarity">
    <text evidence="5">Belongs to the cytochrome c oxidase subunit 3 family.</text>
</comment>
<feature type="transmembrane region" description="Helical" evidence="6">
    <location>
        <begin position="86"/>
        <end position="109"/>
    </location>
</feature>
<feature type="transmembrane region" description="Helical" evidence="6">
    <location>
        <begin position="51"/>
        <end position="74"/>
    </location>
</feature>
<evidence type="ECO:0000313" key="8">
    <source>
        <dbReference type="EMBL" id="SNS84683.1"/>
    </source>
</evidence>
<organism evidence="8 9">
    <name type="scientific">Ekhidna lutea</name>
    <dbReference type="NCBI Taxonomy" id="447679"/>
    <lineage>
        <taxon>Bacteria</taxon>
        <taxon>Pseudomonadati</taxon>
        <taxon>Bacteroidota</taxon>
        <taxon>Cytophagia</taxon>
        <taxon>Cytophagales</taxon>
        <taxon>Reichenbachiellaceae</taxon>
        <taxon>Ekhidna</taxon>
    </lineage>
</organism>
<dbReference type="RefSeq" id="WP_089356228.1">
    <property type="nucleotide sequence ID" value="NZ_FZPD01000002.1"/>
</dbReference>
<dbReference type="GO" id="GO:0022904">
    <property type="term" value="P:respiratory electron transport chain"/>
    <property type="evidence" value="ECO:0007669"/>
    <property type="project" value="InterPro"/>
</dbReference>
<evidence type="ECO:0000256" key="4">
    <source>
        <dbReference type="ARBA" id="ARBA00023136"/>
    </source>
</evidence>
<dbReference type="InterPro" id="IPR000298">
    <property type="entry name" value="Cyt_c_oxidase-like_su3"/>
</dbReference>
<protein>
    <submittedName>
        <fullName evidence="8">Heme/copper-type cytochrome/quinol oxidase, subunit 3</fullName>
    </submittedName>
</protein>
<sequence>MSEKEIVQERLQEKQRMINAGKHMTKLFIVTSFLIFVTLLIVWILQQLPDLIIPTIYEVATWFILVSSALIVMSQMKIREDEIEKAFRFTGLGLFFGLLFSVLQVIGWQELLNSNLSFRNILFPFAFIHFIHVAVGLTLLITVFRKIREYRVHSKSRQYAYNVFTFWHFLGGVWLVFIFLG</sequence>
<dbReference type="InterPro" id="IPR013833">
    <property type="entry name" value="Cyt_c_oxidase_su3_a-hlx"/>
</dbReference>
<keyword evidence="3 6" id="KW-1133">Transmembrane helix</keyword>
<dbReference type="Gene3D" id="1.20.120.80">
    <property type="entry name" value="Cytochrome c oxidase, subunit III, four-helix bundle"/>
    <property type="match status" value="1"/>
</dbReference>
<dbReference type="GO" id="GO:0004129">
    <property type="term" value="F:cytochrome-c oxidase activity"/>
    <property type="evidence" value="ECO:0007669"/>
    <property type="project" value="InterPro"/>
</dbReference>
<feature type="transmembrane region" description="Helical" evidence="6">
    <location>
        <begin position="159"/>
        <end position="180"/>
    </location>
</feature>
<evidence type="ECO:0000256" key="3">
    <source>
        <dbReference type="ARBA" id="ARBA00022989"/>
    </source>
</evidence>
<keyword evidence="9" id="KW-1185">Reference proteome</keyword>
<dbReference type="AlphaFoldDB" id="A0A239HVF6"/>
<evidence type="ECO:0000256" key="2">
    <source>
        <dbReference type="ARBA" id="ARBA00022692"/>
    </source>
</evidence>
<dbReference type="EMBL" id="FZPD01000002">
    <property type="protein sequence ID" value="SNS84683.1"/>
    <property type="molecule type" value="Genomic_DNA"/>
</dbReference>
<dbReference type="Proteomes" id="UP000198393">
    <property type="component" value="Unassembled WGS sequence"/>
</dbReference>
<keyword evidence="2 5" id="KW-0812">Transmembrane</keyword>
<evidence type="ECO:0000256" key="5">
    <source>
        <dbReference type="RuleBase" id="RU003376"/>
    </source>
</evidence>
<proteinExistence type="inferred from homology"/>
<gene>
    <name evidence="8" type="ORF">SAMN05421640_1499</name>
</gene>
<dbReference type="InterPro" id="IPR035973">
    <property type="entry name" value="Cyt_c_oxidase_su3-like_sf"/>
</dbReference>
<dbReference type="PROSITE" id="PS50253">
    <property type="entry name" value="COX3"/>
    <property type="match status" value="1"/>
</dbReference>